<organism evidence="1">
    <name type="scientific">Anguilla anguilla</name>
    <name type="common">European freshwater eel</name>
    <name type="synonym">Muraena anguilla</name>
    <dbReference type="NCBI Taxonomy" id="7936"/>
    <lineage>
        <taxon>Eukaryota</taxon>
        <taxon>Metazoa</taxon>
        <taxon>Chordata</taxon>
        <taxon>Craniata</taxon>
        <taxon>Vertebrata</taxon>
        <taxon>Euteleostomi</taxon>
        <taxon>Actinopterygii</taxon>
        <taxon>Neopterygii</taxon>
        <taxon>Teleostei</taxon>
        <taxon>Anguilliformes</taxon>
        <taxon>Anguillidae</taxon>
        <taxon>Anguilla</taxon>
    </lineage>
</organism>
<evidence type="ECO:0000313" key="1">
    <source>
        <dbReference type="EMBL" id="JAH54123.1"/>
    </source>
</evidence>
<proteinExistence type="predicted"/>
<dbReference type="AlphaFoldDB" id="A0A0E9TN00"/>
<dbReference type="EMBL" id="GBXM01054454">
    <property type="protein sequence ID" value="JAH54123.1"/>
    <property type="molecule type" value="Transcribed_RNA"/>
</dbReference>
<protein>
    <submittedName>
        <fullName evidence="1">Uncharacterized protein</fullName>
    </submittedName>
</protein>
<reference evidence="1" key="2">
    <citation type="journal article" date="2015" name="Fish Shellfish Immunol.">
        <title>Early steps in the European eel (Anguilla anguilla)-Vibrio vulnificus interaction in the gills: Role of the RtxA13 toxin.</title>
        <authorList>
            <person name="Callol A."/>
            <person name="Pajuelo D."/>
            <person name="Ebbesson L."/>
            <person name="Teles M."/>
            <person name="MacKenzie S."/>
            <person name="Amaro C."/>
        </authorList>
    </citation>
    <scope>NUCLEOTIDE SEQUENCE</scope>
</reference>
<sequence length="31" mass="3476">MLPPGSSTTEKMTSLLFSPLFAWARRGFDCQ</sequence>
<reference evidence="1" key="1">
    <citation type="submission" date="2014-11" db="EMBL/GenBank/DDBJ databases">
        <authorList>
            <person name="Amaro Gonzalez C."/>
        </authorList>
    </citation>
    <scope>NUCLEOTIDE SEQUENCE</scope>
</reference>
<name>A0A0E9TN00_ANGAN</name>
<accession>A0A0E9TN00</accession>